<evidence type="ECO:0000256" key="1">
    <source>
        <dbReference type="ARBA" id="ARBA00004196"/>
    </source>
</evidence>
<feature type="domain" description="Solute-binding protein family 5" evidence="6">
    <location>
        <begin position="98"/>
        <end position="442"/>
    </location>
</feature>
<evidence type="ECO:0000259" key="6">
    <source>
        <dbReference type="Pfam" id="PF00496"/>
    </source>
</evidence>
<dbReference type="SUPFAM" id="SSF53850">
    <property type="entry name" value="Periplasmic binding protein-like II"/>
    <property type="match status" value="1"/>
</dbReference>
<dbReference type="PANTHER" id="PTHR30290">
    <property type="entry name" value="PERIPLASMIC BINDING COMPONENT OF ABC TRANSPORTER"/>
    <property type="match status" value="1"/>
</dbReference>
<dbReference type="Gene3D" id="3.40.190.10">
    <property type="entry name" value="Periplasmic binding protein-like II"/>
    <property type="match status" value="1"/>
</dbReference>
<evidence type="ECO:0000313" key="8">
    <source>
        <dbReference type="Proteomes" id="UP001597063"/>
    </source>
</evidence>
<evidence type="ECO:0000256" key="3">
    <source>
        <dbReference type="ARBA" id="ARBA00022448"/>
    </source>
</evidence>
<gene>
    <name evidence="7" type="ORF">ACFQZM_15945</name>
</gene>
<comment type="subcellular location">
    <subcellularLocation>
        <location evidence="1">Cell envelope</location>
    </subcellularLocation>
</comment>
<feature type="chain" id="PRO_5046557917" evidence="5">
    <location>
        <begin position="26"/>
        <end position="547"/>
    </location>
</feature>
<dbReference type="Gene3D" id="3.10.105.10">
    <property type="entry name" value="Dipeptide-binding Protein, Domain 3"/>
    <property type="match status" value="1"/>
</dbReference>
<dbReference type="PIRSF" id="PIRSF002741">
    <property type="entry name" value="MppA"/>
    <property type="match status" value="1"/>
</dbReference>
<evidence type="ECO:0000313" key="7">
    <source>
        <dbReference type="EMBL" id="MFD0685996.1"/>
    </source>
</evidence>
<comment type="similarity">
    <text evidence="2">Belongs to the bacterial solute-binding protein 5 family.</text>
</comment>
<sequence length="547" mass="58651">MELAPRAARGLASAAIALLASSTLAACSGGNGKGSTPVGASDLVSALPAAKAEVGKVTWNVGGEPDTLDPRNAVNYGSGQIVRNMCEGLLKMDAAFNVTPNLATYEQVSPTELRLTVRDGVKFWDGKPLTAADVVYSLRRSAAEDSVVSFGFVFVKDIEATGDRQVTVTFSRPDSTFVQGLATLSGVVVEKAWAEKTGDKVGTSTGGLMCTGPYKFASWRSGSGITMTRNDGYWDTALKPKAKQVDFTFVSDGTALAQALEAGEIDGSYEVPVSALAKLSKSKAGRLVFGPSTQSTMIAVARPDGPLKDQKLRDAFQRAVDRAAIAKIVFNGAAQPNYTVLTPETWPTAERGLYQPDYDKWRSARSYDVEAAKHLVEQSSYKGQELVLAIQAGDEASSRIAQLFQQQAKAIGVNVKIQSMQPLVFDQAGYDASKRKGIDLIYDASFNSGQNPLEPLGFDLLPGQPYNYDNYDNPQVTKLLNDARSSFDAKQRAQLIVQAQQVYEPQTGTISLVSTNTATFLNNRLTGAVTSFAYWSMPQMAYIGAAK</sequence>
<keyword evidence="3" id="KW-0813">Transport</keyword>
<feature type="signal peptide" evidence="5">
    <location>
        <begin position="1"/>
        <end position="25"/>
    </location>
</feature>
<evidence type="ECO:0000256" key="5">
    <source>
        <dbReference type="SAM" id="SignalP"/>
    </source>
</evidence>
<dbReference type="RefSeq" id="WP_131755660.1">
    <property type="nucleotide sequence ID" value="NZ_CAACUY010000007.1"/>
</dbReference>
<dbReference type="InterPro" id="IPR000914">
    <property type="entry name" value="SBP_5_dom"/>
</dbReference>
<keyword evidence="8" id="KW-1185">Reference proteome</keyword>
<evidence type="ECO:0000256" key="2">
    <source>
        <dbReference type="ARBA" id="ARBA00005695"/>
    </source>
</evidence>
<keyword evidence="4 5" id="KW-0732">Signal</keyword>
<reference evidence="8" key="1">
    <citation type="journal article" date="2019" name="Int. J. Syst. Evol. Microbiol.">
        <title>The Global Catalogue of Microorganisms (GCM) 10K type strain sequencing project: providing services to taxonomists for standard genome sequencing and annotation.</title>
        <authorList>
            <consortium name="The Broad Institute Genomics Platform"/>
            <consortium name="The Broad Institute Genome Sequencing Center for Infectious Disease"/>
            <person name="Wu L."/>
            <person name="Ma J."/>
        </authorList>
    </citation>
    <scope>NUCLEOTIDE SEQUENCE [LARGE SCALE GENOMIC DNA]</scope>
    <source>
        <strain evidence="8">JCM 9371</strain>
    </source>
</reference>
<name>A0ABW2XIA0_9ACTN</name>
<dbReference type="CDD" id="cd00995">
    <property type="entry name" value="PBP2_NikA_DppA_OppA_like"/>
    <property type="match status" value="1"/>
</dbReference>
<dbReference type="PROSITE" id="PS51257">
    <property type="entry name" value="PROKAR_LIPOPROTEIN"/>
    <property type="match status" value="1"/>
</dbReference>
<dbReference type="Pfam" id="PF00496">
    <property type="entry name" value="SBP_bac_5"/>
    <property type="match status" value="1"/>
</dbReference>
<protein>
    <submittedName>
        <fullName evidence="7">ABC transporter substrate-binding protein</fullName>
    </submittedName>
</protein>
<dbReference type="EMBL" id="JBHTGP010000007">
    <property type="protein sequence ID" value="MFD0685996.1"/>
    <property type="molecule type" value="Genomic_DNA"/>
</dbReference>
<dbReference type="InterPro" id="IPR039424">
    <property type="entry name" value="SBP_5"/>
</dbReference>
<dbReference type="InterPro" id="IPR030678">
    <property type="entry name" value="Peptide/Ni-bd"/>
</dbReference>
<evidence type="ECO:0000256" key="4">
    <source>
        <dbReference type="ARBA" id="ARBA00022729"/>
    </source>
</evidence>
<comment type="caution">
    <text evidence="7">The sequence shown here is derived from an EMBL/GenBank/DDBJ whole genome shotgun (WGS) entry which is preliminary data.</text>
</comment>
<dbReference type="Proteomes" id="UP001597063">
    <property type="component" value="Unassembled WGS sequence"/>
</dbReference>
<accession>A0ABW2XIA0</accession>
<dbReference type="Gene3D" id="3.90.76.10">
    <property type="entry name" value="Dipeptide-binding Protein, Domain 1"/>
    <property type="match status" value="1"/>
</dbReference>
<organism evidence="7 8">
    <name type="scientific">Actinomadura fibrosa</name>
    <dbReference type="NCBI Taxonomy" id="111802"/>
    <lineage>
        <taxon>Bacteria</taxon>
        <taxon>Bacillati</taxon>
        <taxon>Actinomycetota</taxon>
        <taxon>Actinomycetes</taxon>
        <taxon>Streptosporangiales</taxon>
        <taxon>Thermomonosporaceae</taxon>
        <taxon>Actinomadura</taxon>
    </lineage>
</organism>
<dbReference type="PANTHER" id="PTHR30290:SF10">
    <property type="entry name" value="PERIPLASMIC OLIGOPEPTIDE-BINDING PROTEIN-RELATED"/>
    <property type="match status" value="1"/>
</dbReference>
<proteinExistence type="inferred from homology"/>